<dbReference type="GO" id="GO:0033013">
    <property type="term" value="P:tetrapyrrole metabolic process"/>
    <property type="evidence" value="ECO:0007669"/>
    <property type="project" value="UniProtKB-ARBA"/>
</dbReference>
<dbReference type="PANTHER" id="PTHR10057:SF0">
    <property type="entry name" value="TRANSLOCATOR PROTEIN"/>
    <property type="match status" value="1"/>
</dbReference>
<dbReference type="FunFam" id="1.20.1260.100:FF:000001">
    <property type="entry name" value="translocator protein 2"/>
    <property type="match status" value="1"/>
</dbReference>
<gene>
    <name evidence="7" type="ORF">SAMN04489732_108171</name>
</gene>
<sequence length="161" mass="17604">MTAPTPQRNPWLVLLVFFGMVAVVAVVAGLAATSATEVYHRLAQPSWAAPPSLFGPVWTVLYVLIALAGWTYWRTDGETQGFAAYGIGLLLNLLWTPLFFAGGSSRLALVDIVLLDFTVLMTVGLFYRRSKLGAVLLLPYLVWLFYATALNVAIVALNDVR</sequence>
<proteinExistence type="inferred from homology"/>
<keyword evidence="8" id="KW-1185">Reference proteome</keyword>
<dbReference type="Gene3D" id="1.20.1260.100">
    <property type="entry name" value="TspO/MBR protein"/>
    <property type="match status" value="1"/>
</dbReference>
<organism evidence="7 8">
    <name type="scientific">Amycolatopsis saalfeldensis</name>
    <dbReference type="NCBI Taxonomy" id="394193"/>
    <lineage>
        <taxon>Bacteria</taxon>
        <taxon>Bacillati</taxon>
        <taxon>Actinomycetota</taxon>
        <taxon>Actinomycetes</taxon>
        <taxon>Pseudonocardiales</taxon>
        <taxon>Pseudonocardiaceae</taxon>
        <taxon>Amycolatopsis</taxon>
    </lineage>
</organism>
<evidence type="ECO:0000256" key="1">
    <source>
        <dbReference type="ARBA" id="ARBA00004141"/>
    </source>
</evidence>
<evidence type="ECO:0000256" key="5">
    <source>
        <dbReference type="ARBA" id="ARBA00023136"/>
    </source>
</evidence>
<dbReference type="GO" id="GO:0016020">
    <property type="term" value="C:membrane"/>
    <property type="evidence" value="ECO:0007669"/>
    <property type="project" value="UniProtKB-SubCell"/>
</dbReference>
<evidence type="ECO:0000256" key="4">
    <source>
        <dbReference type="ARBA" id="ARBA00022989"/>
    </source>
</evidence>
<keyword evidence="5 6" id="KW-0472">Membrane</keyword>
<dbReference type="OrthoDB" id="9795496at2"/>
<name>A0A1H8XNM4_9PSEU</name>
<feature type="transmembrane region" description="Helical" evidence="6">
    <location>
        <begin position="12"/>
        <end position="33"/>
    </location>
</feature>
<dbReference type="PIRSF" id="PIRSF005859">
    <property type="entry name" value="PBR"/>
    <property type="match status" value="1"/>
</dbReference>
<comment type="similarity">
    <text evidence="2">Belongs to the TspO/BZRP family.</text>
</comment>
<dbReference type="STRING" id="394193.SAMN04489732_108171"/>
<dbReference type="InterPro" id="IPR038330">
    <property type="entry name" value="TspO/MBR-related_sf"/>
</dbReference>
<feature type="transmembrane region" description="Helical" evidence="6">
    <location>
        <begin position="53"/>
        <end position="73"/>
    </location>
</feature>
<feature type="transmembrane region" description="Helical" evidence="6">
    <location>
        <begin position="82"/>
        <end position="101"/>
    </location>
</feature>
<dbReference type="CDD" id="cd15904">
    <property type="entry name" value="TSPO_MBR"/>
    <property type="match status" value="1"/>
</dbReference>
<evidence type="ECO:0000313" key="7">
    <source>
        <dbReference type="EMBL" id="SEP41529.1"/>
    </source>
</evidence>
<protein>
    <submittedName>
        <fullName evidence="7">TspO and MBR related proteins</fullName>
    </submittedName>
</protein>
<dbReference type="Proteomes" id="UP000198582">
    <property type="component" value="Unassembled WGS sequence"/>
</dbReference>
<feature type="transmembrane region" description="Helical" evidence="6">
    <location>
        <begin position="107"/>
        <end position="127"/>
    </location>
</feature>
<keyword evidence="3 6" id="KW-0812">Transmembrane</keyword>
<dbReference type="Pfam" id="PF03073">
    <property type="entry name" value="TspO_MBR"/>
    <property type="match status" value="1"/>
</dbReference>
<feature type="transmembrane region" description="Helical" evidence="6">
    <location>
        <begin position="134"/>
        <end position="157"/>
    </location>
</feature>
<evidence type="ECO:0000256" key="3">
    <source>
        <dbReference type="ARBA" id="ARBA00022692"/>
    </source>
</evidence>
<accession>A0A1H8XNM4</accession>
<evidence type="ECO:0000313" key="8">
    <source>
        <dbReference type="Proteomes" id="UP000198582"/>
    </source>
</evidence>
<comment type="subcellular location">
    <subcellularLocation>
        <location evidence="1">Membrane</location>
        <topology evidence="1">Multi-pass membrane protein</topology>
    </subcellularLocation>
</comment>
<evidence type="ECO:0000256" key="6">
    <source>
        <dbReference type="SAM" id="Phobius"/>
    </source>
</evidence>
<evidence type="ECO:0000256" key="2">
    <source>
        <dbReference type="ARBA" id="ARBA00007524"/>
    </source>
</evidence>
<dbReference type="EMBL" id="FOEF01000008">
    <property type="protein sequence ID" value="SEP41529.1"/>
    <property type="molecule type" value="Genomic_DNA"/>
</dbReference>
<keyword evidence="4 6" id="KW-1133">Transmembrane helix</keyword>
<dbReference type="AlphaFoldDB" id="A0A1H8XNM4"/>
<dbReference type="InterPro" id="IPR004307">
    <property type="entry name" value="TspO_MBR"/>
</dbReference>
<reference evidence="7 8" key="1">
    <citation type="submission" date="2016-10" db="EMBL/GenBank/DDBJ databases">
        <authorList>
            <person name="de Groot N.N."/>
        </authorList>
    </citation>
    <scope>NUCLEOTIDE SEQUENCE [LARGE SCALE GENOMIC DNA]</scope>
    <source>
        <strain evidence="7 8">DSM 44993</strain>
    </source>
</reference>
<dbReference type="PANTHER" id="PTHR10057">
    <property type="entry name" value="PERIPHERAL-TYPE BENZODIAZEPINE RECEPTOR"/>
    <property type="match status" value="1"/>
</dbReference>